<dbReference type="Proteomes" id="UP000727456">
    <property type="component" value="Unassembled WGS sequence"/>
</dbReference>
<feature type="domain" description="Nucleotidyltransferase-like" evidence="1">
    <location>
        <begin position="113"/>
        <end position="306"/>
    </location>
</feature>
<proteinExistence type="predicted"/>
<evidence type="ECO:0000313" key="2">
    <source>
        <dbReference type="EMBL" id="NIJ09194.1"/>
    </source>
</evidence>
<dbReference type="RefSeq" id="WP_167074585.1">
    <property type="nucleotide sequence ID" value="NZ_JAAOZC010000009.1"/>
</dbReference>
<evidence type="ECO:0000259" key="1">
    <source>
        <dbReference type="Pfam" id="PF12281"/>
    </source>
</evidence>
<organism evidence="2 3">
    <name type="scientific">Sphingomonas vulcanisoli</name>
    <dbReference type="NCBI Taxonomy" id="1658060"/>
    <lineage>
        <taxon>Bacteria</taxon>
        <taxon>Pseudomonadati</taxon>
        <taxon>Pseudomonadota</taxon>
        <taxon>Alphaproteobacteria</taxon>
        <taxon>Sphingomonadales</taxon>
        <taxon>Sphingomonadaceae</taxon>
        <taxon>Sphingomonas</taxon>
    </lineage>
</organism>
<accession>A0ABX0TWW8</accession>
<comment type="caution">
    <text evidence="2">The sequence shown here is derived from an EMBL/GenBank/DDBJ whole genome shotgun (WGS) entry which is preliminary data.</text>
</comment>
<name>A0ABX0TWW8_9SPHN</name>
<evidence type="ECO:0000313" key="3">
    <source>
        <dbReference type="Proteomes" id="UP000727456"/>
    </source>
</evidence>
<protein>
    <recommendedName>
        <fullName evidence="1">Nucleotidyltransferase-like domain-containing protein</fullName>
    </recommendedName>
</protein>
<reference evidence="2 3" key="1">
    <citation type="submission" date="2020-03" db="EMBL/GenBank/DDBJ databases">
        <title>Genomic Encyclopedia of Type Strains, Phase III (KMG-III): the genomes of soil and plant-associated and newly described type strains.</title>
        <authorList>
            <person name="Whitman W."/>
        </authorList>
    </citation>
    <scope>NUCLEOTIDE SEQUENCE [LARGE SCALE GENOMIC DNA]</scope>
    <source>
        <strain evidence="2 3">CECT 8804</strain>
    </source>
</reference>
<dbReference type="EMBL" id="JAAOZC010000009">
    <property type="protein sequence ID" value="NIJ09194.1"/>
    <property type="molecule type" value="Genomic_DNA"/>
</dbReference>
<keyword evidence="3" id="KW-1185">Reference proteome</keyword>
<dbReference type="InterPro" id="IPR058575">
    <property type="entry name" value="NTP_transf_8_dom"/>
</dbReference>
<sequence>MAIRPFSDEQARVLVNLRQRYEGWIAVEREMMGLPYDLRRKQVGGRSYLYEIADRIGNGRSLGPWSPEKEAVLRAYDERKALLREQRDGGRARIEETARLARALRTPMLASAAGPILREADRRGLLDGALLVVGTNAMAAYALEASASLPDAPDETEGFELAWTAAEAMEAPAIGPLLKAIDPTYTMNTERTFQARNAKAYEVELLVAPSLVHTLPKRDWPRPVPLPEQEWLLLGRAVDQVVPCRDASVARVVAPDPRWFALQKLWMAEQAKRDPLKRNKDRIQGRELLDAVWLAMPHYPLDAAFEDDIPVELEAAYRAWHARRPDRAAPNW</sequence>
<dbReference type="Pfam" id="PF12281">
    <property type="entry name" value="NTP_transf_8"/>
    <property type="match status" value="1"/>
</dbReference>
<gene>
    <name evidence="2" type="ORF">FHS31_002826</name>
</gene>